<evidence type="ECO:0000259" key="12">
    <source>
        <dbReference type="PROSITE" id="PS50071"/>
    </source>
</evidence>
<keyword evidence="3 8" id="KW-0238">DNA-binding</keyword>
<evidence type="ECO:0000256" key="10">
    <source>
        <dbReference type="RuleBase" id="RU369038"/>
    </source>
</evidence>
<evidence type="ECO:0000256" key="6">
    <source>
        <dbReference type="ARBA" id="ARBA00023242"/>
    </source>
</evidence>
<dbReference type="Pfam" id="PF00046">
    <property type="entry name" value="Homeodomain"/>
    <property type="match status" value="1"/>
</dbReference>
<dbReference type="InterPro" id="IPR045224">
    <property type="entry name" value="HDZip_class_I_plant"/>
</dbReference>
<name>A0ABD2Y9T4_9GENT</name>
<dbReference type="PANTHER" id="PTHR24326">
    <property type="entry name" value="HOMEOBOX-LEUCINE ZIPPER PROTEIN"/>
    <property type="match status" value="1"/>
</dbReference>
<keyword evidence="2 10" id="KW-0805">Transcription regulation</keyword>
<evidence type="ECO:0000256" key="4">
    <source>
        <dbReference type="ARBA" id="ARBA00023155"/>
    </source>
</evidence>
<feature type="domain" description="Homeobox" evidence="12">
    <location>
        <begin position="12"/>
        <end position="72"/>
    </location>
</feature>
<keyword evidence="4 8" id="KW-0371">Homeobox</keyword>
<accession>A0ABD2Y9T4</accession>
<organism evidence="13 14">
    <name type="scientific">Cinchona calisaya</name>
    <dbReference type="NCBI Taxonomy" id="153742"/>
    <lineage>
        <taxon>Eukaryota</taxon>
        <taxon>Viridiplantae</taxon>
        <taxon>Streptophyta</taxon>
        <taxon>Embryophyta</taxon>
        <taxon>Tracheophyta</taxon>
        <taxon>Spermatophyta</taxon>
        <taxon>Magnoliopsida</taxon>
        <taxon>eudicotyledons</taxon>
        <taxon>Gunneridae</taxon>
        <taxon>Pentapetalae</taxon>
        <taxon>asterids</taxon>
        <taxon>lamiids</taxon>
        <taxon>Gentianales</taxon>
        <taxon>Rubiaceae</taxon>
        <taxon>Cinchonoideae</taxon>
        <taxon>Cinchoneae</taxon>
        <taxon>Cinchona</taxon>
    </lineage>
</organism>
<dbReference type="PROSITE" id="PS50071">
    <property type="entry name" value="HOMEOBOX_2"/>
    <property type="match status" value="1"/>
</dbReference>
<sequence>MNSSHHNQKGHSSLKHIKKRLSQDKVRLLEANFTPSKKLEPERKVQLAQQLGVPPRQIAIWYQNKRARWKNQSLEIDFSALQLRLETALAEKRQLEKQVEQLQVELQKTRETLLNANCTTQLEVSLDPFSSFSSCGDEGGGGGGGGSGCSTSLSLQDHQDVSCSWQNGGDHDHQRLRLEELYACLMGSSEGSFTTTTTHGSIGQHEKVFLV</sequence>
<dbReference type="PANTHER" id="PTHR24326:SF522">
    <property type="entry name" value="HOMEOBOX-LEUCINE ZIPPER PROTEIN ATHB-52"/>
    <property type="match status" value="1"/>
</dbReference>
<comment type="caution">
    <text evidence="13">The sequence shown here is derived from an EMBL/GenBank/DDBJ whole genome shotgun (WGS) entry which is preliminary data.</text>
</comment>
<dbReference type="GO" id="GO:0005634">
    <property type="term" value="C:nucleus"/>
    <property type="evidence" value="ECO:0007669"/>
    <property type="project" value="UniProtKB-SubCell"/>
</dbReference>
<evidence type="ECO:0000256" key="3">
    <source>
        <dbReference type="ARBA" id="ARBA00023125"/>
    </source>
</evidence>
<dbReference type="GO" id="GO:0003677">
    <property type="term" value="F:DNA binding"/>
    <property type="evidence" value="ECO:0007669"/>
    <property type="project" value="UniProtKB-UniRule"/>
</dbReference>
<dbReference type="PROSITE" id="PS00027">
    <property type="entry name" value="HOMEOBOX_1"/>
    <property type="match status" value="1"/>
</dbReference>
<dbReference type="Proteomes" id="UP001630127">
    <property type="component" value="Unassembled WGS sequence"/>
</dbReference>
<evidence type="ECO:0000256" key="9">
    <source>
        <dbReference type="RuleBase" id="RU000682"/>
    </source>
</evidence>
<comment type="similarity">
    <text evidence="7 10">Belongs to the HD-ZIP homeobox family. Class I subfamily.</text>
</comment>
<evidence type="ECO:0000313" key="14">
    <source>
        <dbReference type="Proteomes" id="UP001630127"/>
    </source>
</evidence>
<evidence type="ECO:0000256" key="1">
    <source>
        <dbReference type="ARBA" id="ARBA00004123"/>
    </source>
</evidence>
<proteinExistence type="inferred from homology"/>
<dbReference type="EMBL" id="JBJUIK010000015">
    <property type="protein sequence ID" value="KAL3503182.1"/>
    <property type="molecule type" value="Genomic_DNA"/>
</dbReference>
<dbReference type="AlphaFoldDB" id="A0ABD2Y9T4"/>
<dbReference type="SMART" id="SM00389">
    <property type="entry name" value="HOX"/>
    <property type="match status" value="1"/>
</dbReference>
<keyword evidence="11" id="KW-0175">Coiled coil</keyword>
<dbReference type="PRINTS" id="PR00031">
    <property type="entry name" value="HTHREPRESSR"/>
</dbReference>
<dbReference type="SUPFAM" id="SSF46689">
    <property type="entry name" value="Homeodomain-like"/>
    <property type="match status" value="1"/>
</dbReference>
<dbReference type="InterPro" id="IPR017970">
    <property type="entry name" value="Homeobox_CS"/>
</dbReference>
<dbReference type="Gene3D" id="1.10.10.60">
    <property type="entry name" value="Homeodomain-like"/>
    <property type="match status" value="1"/>
</dbReference>
<feature type="coiled-coil region" evidence="11">
    <location>
        <begin position="71"/>
        <end position="119"/>
    </location>
</feature>
<evidence type="ECO:0000256" key="2">
    <source>
        <dbReference type="ARBA" id="ARBA00023015"/>
    </source>
</evidence>
<dbReference type="CDD" id="cd00086">
    <property type="entry name" value="homeodomain"/>
    <property type="match status" value="1"/>
</dbReference>
<protein>
    <recommendedName>
        <fullName evidence="10">Homeobox-leucine zipper protein</fullName>
    </recommendedName>
    <alternativeName>
        <fullName evidence="10">HD-ZIP protein</fullName>
    </alternativeName>
    <alternativeName>
        <fullName evidence="10">Homeodomain transcription factor</fullName>
    </alternativeName>
</protein>
<evidence type="ECO:0000256" key="7">
    <source>
        <dbReference type="ARBA" id="ARBA00025748"/>
    </source>
</evidence>
<keyword evidence="6 8" id="KW-0539">Nucleus</keyword>
<evidence type="ECO:0000256" key="5">
    <source>
        <dbReference type="ARBA" id="ARBA00023163"/>
    </source>
</evidence>
<comment type="function">
    <text evidence="10">Transcription factor.</text>
</comment>
<evidence type="ECO:0000256" key="11">
    <source>
        <dbReference type="SAM" id="Coils"/>
    </source>
</evidence>
<reference evidence="13 14" key="1">
    <citation type="submission" date="2024-11" db="EMBL/GenBank/DDBJ databases">
        <title>A near-complete genome assembly of Cinchona calisaya.</title>
        <authorList>
            <person name="Lian D.C."/>
            <person name="Zhao X.W."/>
            <person name="Wei L."/>
        </authorList>
    </citation>
    <scope>NUCLEOTIDE SEQUENCE [LARGE SCALE GENOMIC DNA]</scope>
    <source>
        <tissue evidence="13">Nenye</tissue>
    </source>
</reference>
<evidence type="ECO:0000256" key="8">
    <source>
        <dbReference type="PROSITE-ProRule" id="PRU00108"/>
    </source>
</evidence>
<gene>
    <name evidence="13" type="ORF">ACH5RR_037631</name>
</gene>
<feature type="DNA-binding region" description="Homeobox" evidence="8">
    <location>
        <begin position="14"/>
        <end position="73"/>
    </location>
</feature>
<keyword evidence="14" id="KW-1185">Reference proteome</keyword>
<evidence type="ECO:0000313" key="13">
    <source>
        <dbReference type="EMBL" id="KAL3503182.1"/>
    </source>
</evidence>
<keyword evidence="5 10" id="KW-0804">Transcription</keyword>
<dbReference type="GO" id="GO:0000981">
    <property type="term" value="F:DNA-binding transcription factor activity, RNA polymerase II-specific"/>
    <property type="evidence" value="ECO:0007669"/>
    <property type="project" value="UniProtKB-UniRule"/>
</dbReference>
<dbReference type="InterPro" id="IPR000047">
    <property type="entry name" value="HTH_motif"/>
</dbReference>
<dbReference type="InterPro" id="IPR009057">
    <property type="entry name" value="Homeodomain-like_sf"/>
</dbReference>
<comment type="subcellular location">
    <subcellularLocation>
        <location evidence="1 8 9">Nucleus</location>
    </subcellularLocation>
</comment>
<dbReference type="InterPro" id="IPR001356">
    <property type="entry name" value="HD"/>
</dbReference>